<dbReference type="RefSeq" id="WP_189917891.1">
    <property type="nucleotide sequence ID" value="NZ_BMSI01000001.1"/>
</dbReference>
<name>A0ABQ3RYW6_9ACTN</name>
<protein>
    <submittedName>
        <fullName evidence="1">Uncharacterized protein</fullName>
    </submittedName>
</protein>
<dbReference type="GeneID" id="91470576"/>
<evidence type="ECO:0000313" key="1">
    <source>
        <dbReference type="EMBL" id="GHI61044.1"/>
    </source>
</evidence>
<accession>A0ABQ3RYW6</accession>
<evidence type="ECO:0000313" key="2">
    <source>
        <dbReference type="Proteomes" id="UP000649259"/>
    </source>
</evidence>
<dbReference type="Pfam" id="PF25708">
    <property type="entry name" value="Phage_T7_Gp5_9"/>
    <property type="match status" value="1"/>
</dbReference>
<comment type="caution">
    <text evidence="1">The sequence shown here is derived from an EMBL/GenBank/DDBJ whole genome shotgun (WGS) entry which is preliminary data.</text>
</comment>
<sequence>MSLKDTARTVAVLSTLHDAIGDQLKGAKKELEAGLRKAKDETGTQKIAVSLDEGEDVGTVSLVQPKAAAAVTDAKAFTDWVMQNYSGEITRRFVTEVTPGFQKKILTEITAAGVAEWADPETGVIHEVPGVAMQGRAAYTRLTVPDAGKTAIAQAWRENRLGASLPPAITAGGADGEAEKLRKRVAELEERDAWLSALEAAGLDNWQGVDTAREIFGGGE</sequence>
<keyword evidence="2" id="KW-1185">Reference proteome</keyword>
<organism evidence="1 2">
    <name type="scientific">Streptomyces asoensis</name>
    <dbReference type="NCBI Taxonomy" id="249586"/>
    <lineage>
        <taxon>Bacteria</taxon>
        <taxon>Bacillati</taxon>
        <taxon>Actinomycetota</taxon>
        <taxon>Actinomycetes</taxon>
        <taxon>Kitasatosporales</taxon>
        <taxon>Streptomycetaceae</taxon>
        <taxon>Streptomyces</taxon>
    </lineage>
</organism>
<dbReference type="InterPro" id="IPR058007">
    <property type="entry name" value="Gp5.9"/>
</dbReference>
<reference evidence="2" key="1">
    <citation type="submission" date="2023-07" db="EMBL/GenBank/DDBJ databases">
        <title>Whole genome shotgun sequence of Streptomyces cacaoi subsp. asoensis NBRC 13813.</title>
        <authorList>
            <person name="Komaki H."/>
            <person name="Tamura T."/>
        </authorList>
    </citation>
    <scope>NUCLEOTIDE SEQUENCE [LARGE SCALE GENOMIC DNA]</scope>
    <source>
        <strain evidence="2">NBRC 13813</strain>
    </source>
</reference>
<proteinExistence type="predicted"/>
<dbReference type="EMBL" id="BNEB01000003">
    <property type="protein sequence ID" value="GHI61044.1"/>
    <property type="molecule type" value="Genomic_DNA"/>
</dbReference>
<dbReference type="Proteomes" id="UP000649259">
    <property type="component" value="Unassembled WGS sequence"/>
</dbReference>
<gene>
    <name evidence="1" type="ORF">Saso_26940</name>
</gene>